<dbReference type="Proteomes" id="UP001190700">
    <property type="component" value="Unassembled WGS sequence"/>
</dbReference>
<feature type="region of interest" description="Disordered" evidence="1">
    <location>
        <begin position="135"/>
        <end position="181"/>
    </location>
</feature>
<gene>
    <name evidence="2" type="ORF">CYMTET_4224</name>
</gene>
<reference evidence="2 3" key="1">
    <citation type="journal article" date="2015" name="Genome Biol. Evol.">
        <title>Comparative Genomics of a Bacterivorous Green Alga Reveals Evolutionary Causalities and Consequences of Phago-Mixotrophic Mode of Nutrition.</title>
        <authorList>
            <person name="Burns J.A."/>
            <person name="Paasch A."/>
            <person name="Narechania A."/>
            <person name="Kim E."/>
        </authorList>
    </citation>
    <scope>NUCLEOTIDE SEQUENCE [LARGE SCALE GENOMIC DNA]</scope>
    <source>
        <strain evidence="2 3">PLY_AMNH</strain>
    </source>
</reference>
<accession>A0AAE0LKM9</accession>
<evidence type="ECO:0000313" key="3">
    <source>
        <dbReference type="Proteomes" id="UP001190700"/>
    </source>
</evidence>
<protein>
    <submittedName>
        <fullName evidence="2">Uncharacterized protein</fullName>
    </submittedName>
</protein>
<feature type="compositionally biased region" description="Acidic residues" evidence="1">
    <location>
        <begin position="136"/>
        <end position="181"/>
    </location>
</feature>
<sequence length="575" mass="64748">MYTRDHPCPSDDTKAYCIDGTRLNDDLRRLIFNAKPCPVDKNLLWCACVRTKLNALAKYLYNLLGADWKTHCQVDVGTRTVHVTPKLAELVARFMNADDVGDAIIKWVKNGCVPRNPKLTVELAKATGNLKKAAEVDDAIDSDEDASDSDDEDAIGFDDDEAVDSEEDAIDSDDDEAVDDDDELMHNVQTVPTVTMDDANAAKNVIATPNAARAIETTLPPGQFECNGKWISSAKHAEVALVYMRYSKADVALAKNVLNRLDEKNGTRTQFLVREGQADADDELMLHQADAEFTRKRARDEDAERQRTLAKARKLDDYELQEKEYHLRRLQLELQQQEKEMQIRIAKLHQELETQKKTDAEELEIRKSRNAQELETQKSRNAQELETQKSRNAQELEIQKSRNAHDLRVHQFRDIKSAFESCLTIPKLSTEEANVYRAHIHNMVANLVTNADASAAAPAIAAPPPVPPVNVTVNNITENNNTKTDEKKAADADGGGEVTLEEQLWREAWLKRGTPENPEVTIADFLADPSEPEHARYAEFMRSNPGFVETFRRRLAEAWRKRHGTWNIPTQAGTA</sequence>
<keyword evidence="3" id="KW-1185">Reference proteome</keyword>
<feature type="region of interest" description="Disordered" evidence="1">
    <location>
        <begin position="359"/>
        <end position="399"/>
    </location>
</feature>
<comment type="caution">
    <text evidence="2">The sequence shown here is derived from an EMBL/GenBank/DDBJ whole genome shotgun (WGS) entry which is preliminary data.</text>
</comment>
<evidence type="ECO:0000256" key="1">
    <source>
        <dbReference type="SAM" id="MobiDB-lite"/>
    </source>
</evidence>
<proteinExistence type="predicted"/>
<name>A0AAE0LKM9_9CHLO</name>
<evidence type="ECO:0000313" key="2">
    <source>
        <dbReference type="EMBL" id="KAK3288335.1"/>
    </source>
</evidence>
<dbReference type="EMBL" id="LGRX02000515">
    <property type="protein sequence ID" value="KAK3288335.1"/>
    <property type="molecule type" value="Genomic_DNA"/>
</dbReference>
<dbReference type="AlphaFoldDB" id="A0AAE0LKM9"/>
<organism evidence="2 3">
    <name type="scientific">Cymbomonas tetramitiformis</name>
    <dbReference type="NCBI Taxonomy" id="36881"/>
    <lineage>
        <taxon>Eukaryota</taxon>
        <taxon>Viridiplantae</taxon>
        <taxon>Chlorophyta</taxon>
        <taxon>Pyramimonadophyceae</taxon>
        <taxon>Pyramimonadales</taxon>
        <taxon>Pyramimonadaceae</taxon>
        <taxon>Cymbomonas</taxon>
    </lineage>
</organism>